<dbReference type="InterPro" id="IPR036890">
    <property type="entry name" value="HATPase_C_sf"/>
</dbReference>
<dbReference type="Proteomes" id="UP000535890">
    <property type="component" value="Unassembled WGS sequence"/>
</dbReference>
<dbReference type="EMBL" id="JACCBN010000001">
    <property type="protein sequence ID" value="NYD36618.1"/>
    <property type="molecule type" value="Genomic_DNA"/>
</dbReference>
<dbReference type="Pfam" id="PF13581">
    <property type="entry name" value="HATPase_c_2"/>
    <property type="match status" value="1"/>
</dbReference>
<proteinExistence type="predicted"/>
<accession>A0A7Y9DW35</accession>
<evidence type="ECO:0000313" key="3">
    <source>
        <dbReference type="EMBL" id="NYD36618.1"/>
    </source>
</evidence>
<dbReference type="AlphaFoldDB" id="A0A7Y9DW35"/>
<keyword evidence="1" id="KW-0723">Serine/threonine-protein kinase</keyword>
<comment type="caution">
    <text evidence="3">The sequence shown here is derived from an EMBL/GenBank/DDBJ whole genome shotgun (WGS) entry which is preliminary data.</text>
</comment>
<dbReference type="Gene3D" id="3.30.565.10">
    <property type="entry name" value="Histidine kinase-like ATPase, C-terminal domain"/>
    <property type="match status" value="1"/>
</dbReference>
<protein>
    <submittedName>
        <fullName evidence="3">Serine/threonine-protein kinase RsbW</fullName>
        <ecNumber evidence="3">2.7.11.1</ecNumber>
    </submittedName>
</protein>
<dbReference type="InterPro" id="IPR050267">
    <property type="entry name" value="Anti-sigma-factor_SerPK"/>
</dbReference>
<dbReference type="SUPFAM" id="SSF55874">
    <property type="entry name" value="ATPase domain of HSP90 chaperone/DNA topoisomerase II/histidine kinase"/>
    <property type="match status" value="1"/>
</dbReference>
<keyword evidence="4" id="KW-1185">Reference proteome</keyword>
<dbReference type="RefSeq" id="WP_179794267.1">
    <property type="nucleotide sequence ID" value="NZ_BAABHP010000021.1"/>
</dbReference>
<reference evidence="3 4" key="1">
    <citation type="submission" date="2020-07" db="EMBL/GenBank/DDBJ databases">
        <title>Sequencing the genomes of 1000 actinobacteria strains.</title>
        <authorList>
            <person name="Klenk H.-P."/>
        </authorList>
    </citation>
    <scope>NUCLEOTIDE SEQUENCE [LARGE SCALE GENOMIC DNA]</scope>
    <source>
        <strain evidence="3 4">DSM 45772</strain>
    </source>
</reference>
<evidence type="ECO:0000256" key="1">
    <source>
        <dbReference type="ARBA" id="ARBA00022527"/>
    </source>
</evidence>
<dbReference type="PANTHER" id="PTHR35526">
    <property type="entry name" value="ANTI-SIGMA-F FACTOR RSBW-RELATED"/>
    <property type="match status" value="1"/>
</dbReference>
<gene>
    <name evidence="3" type="ORF">BJ983_002720</name>
</gene>
<organism evidence="3 4">
    <name type="scientific">Actinomycetospora corticicola</name>
    <dbReference type="NCBI Taxonomy" id="663602"/>
    <lineage>
        <taxon>Bacteria</taxon>
        <taxon>Bacillati</taxon>
        <taxon>Actinomycetota</taxon>
        <taxon>Actinomycetes</taxon>
        <taxon>Pseudonocardiales</taxon>
        <taxon>Pseudonocardiaceae</taxon>
        <taxon>Actinomycetospora</taxon>
    </lineage>
</organism>
<keyword evidence="3" id="KW-0808">Transferase</keyword>
<feature type="domain" description="Histidine kinase/HSP90-like ATPase" evidence="2">
    <location>
        <begin position="26"/>
        <end position="143"/>
    </location>
</feature>
<dbReference type="GO" id="GO:0004674">
    <property type="term" value="F:protein serine/threonine kinase activity"/>
    <property type="evidence" value="ECO:0007669"/>
    <property type="project" value="UniProtKB-KW"/>
</dbReference>
<evidence type="ECO:0000313" key="4">
    <source>
        <dbReference type="Proteomes" id="UP000535890"/>
    </source>
</evidence>
<sequence>MDVLQRMGPPPRVSADRPVVMLERTVPADRASASALRRTFRSWLREWADPDTADDLALAVYEALANVVDHAYSAAPRRGEMRLWAAVSPPLAGGRDLVITVSDDGSWRRSTGCGWRGRGLPLMHTLTRATVLSGVHGTTVQLRSRVSP</sequence>
<dbReference type="CDD" id="cd16936">
    <property type="entry name" value="HATPase_RsbW-like"/>
    <property type="match status" value="1"/>
</dbReference>
<dbReference type="InterPro" id="IPR003594">
    <property type="entry name" value="HATPase_dom"/>
</dbReference>
<keyword evidence="3" id="KW-0418">Kinase</keyword>
<evidence type="ECO:0000259" key="2">
    <source>
        <dbReference type="Pfam" id="PF13581"/>
    </source>
</evidence>
<name>A0A7Y9DW35_9PSEU</name>
<dbReference type="PANTHER" id="PTHR35526:SF3">
    <property type="entry name" value="ANTI-SIGMA-F FACTOR RSBW"/>
    <property type="match status" value="1"/>
</dbReference>
<dbReference type="EC" id="2.7.11.1" evidence="3"/>